<organism evidence="9">
    <name type="scientific">Solanum chilense</name>
    <name type="common">Tomato</name>
    <name type="synonym">Lycopersicon chilense</name>
    <dbReference type="NCBI Taxonomy" id="4083"/>
    <lineage>
        <taxon>Eukaryota</taxon>
        <taxon>Viridiplantae</taxon>
        <taxon>Streptophyta</taxon>
        <taxon>Embryophyta</taxon>
        <taxon>Tracheophyta</taxon>
        <taxon>Spermatophyta</taxon>
        <taxon>Magnoliopsida</taxon>
        <taxon>eudicotyledons</taxon>
        <taxon>Gunneridae</taxon>
        <taxon>Pentapetalae</taxon>
        <taxon>asterids</taxon>
        <taxon>lamiids</taxon>
        <taxon>Solanales</taxon>
        <taxon>Solanaceae</taxon>
        <taxon>Solanoideae</taxon>
        <taxon>Solaneae</taxon>
        <taxon>Solanum</taxon>
        <taxon>Solanum subgen. Lycopersicon</taxon>
    </lineage>
</organism>
<feature type="domain" description="Helicase C-terminal" evidence="8">
    <location>
        <begin position="369"/>
        <end position="531"/>
    </location>
</feature>
<evidence type="ECO:0000256" key="3">
    <source>
        <dbReference type="ARBA" id="ARBA00022741"/>
    </source>
</evidence>
<dbReference type="InterPro" id="IPR000330">
    <property type="entry name" value="SNF2_N"/>
</dbReference>
<dbReference type="PROSITE" id="PS51194">
    <property type="entry name" value="HELICASE_CTER"/>
    <property type="match status" value="1"/>
</dbReference>
<comment type="caution">
    <text evidence="9">The sequence shown here is derived from an EMBL/GenBank/DDBJ whole genome shotgun (WGS) entry which is preliminary data.</text>
</comment>
<reference evidence="9" key="1">
    <citation type="submission" date="2019-05" db="EMBL/GenBank/DDBJ databases">
        <title>The de novo reference genome and transcriptome assemblies of the wild tomato species Solanum chilense.</title>
        <authorList>
            <person name="Stam R."/>
            <person name="Nosenko T."/>
            <person name="Hoerger A.C."/>
            <person name="Stephan W."/>
            <person name="Seidel M.A."/>
            <person name="Kuhn J.M.M."/>
            <person name="Haberer G."/>
            <person name="Tellier A."/>
        </authorList>
    </citation>
    <scope>NUCLEOTIDE SEQUENCE</scope>
    <source>
        <tissue evidence="9">Mature leaves</tissue>
    </source>
</reference>
<dbReference type="GO" id="GO:0005634">
    <property type="term" value="C:nucleus"/>
    <property type="evidence" value="ECO:0007669"/>
    <property type="project" value="UniProtKB-SubCell"/>
</dbReference>
<accession>A0A6N2BT12</accession>
<dbReference type="Gene3D" id="3.40.50.10810">
    <property type="entry name" value="Tandem AAA-ATPase domain"/>
    <property type="match status" value="1"/>
</dbReference>
<sequence length="870" mass="97945">MNFEQRLIAAAKFVYAGDSVADDPPVNSVDLGVEASLKPHQVEGVSWLVRRYLLGVNVILGDEMGLGKTLQAISLLSYLKVYLKTPGPFLVLCPLSVTDGWMFEMANFAPKLRVLSYTGDKEHRRNLRRKIYESMNREASDAKSLPFDVLLTTYDIVLLDEDFLSQVPWCYAIIDEAQRLKNPSSVLYNVLKERFVMPRKLLMTGTPIQNNLSELWALLHFCMPSVFGTLEQFLSAFKEAGDPSCPDADKAKEQFKILKYVIGAFMLRRTKSQLIELGTLVLPPLTEINVMAPLVALQKKVYMSILRKELTQLLALASGAPNTRSLQNIVIQLRKACSHPYLFAGIEPEPYEEGEHLVQASGKLLILDHLLQKLHACGHRVLLFSQMTQTLDILQDYLELRKYSYERLDGSIRAEERFAAIRSFSHNRSKFEAEQNAAFVFLISTRAGGVGLNLVAADTVIFYEQDWNPQVDKQALQRAHRIGQTNHVLSINLVTEQSVEEVIMRRAQRKLQLSHNIVGDDVLDQEGKEMAGAEAGDLRSVMLGLHMLDPAEVTNEESDKFDRNELTAMAETIMAFRNKERSARDDKFEVKPANFLSEFNVVTKRGPESVKLDQILDETSYLEWVEKFKEASQINHNPIFELGNRRSLPEEKHLKAEAAKKKAEEEKMSKWETLGYHSLSVKDPVSAPDTDISSDSGAVHFVYGDCTRPSKVSPSEPTIIFSCVDTSGNWGHGGMFDALARLSTSVPAAYERASEFGDLHLGDLHLIEITEDLAKGSGSPQWVALAVVQSYNPRRKVPRGSISIPDLERCLSKASYSAAQKSASIHMPRIGYQDGSDRSEWYTIERLLRKYAALHGINIFVYYFRRASQN</sequence>
<evidence type="ECO:0000256" key="1">
    <source>
        <dbReference type="ARBA" id="ARBA00004123"/>
    </source>
</evidence>
<evidence type="ECO:0000256" key="5">
    <source>
        <dbReference type="ARBA" id="ARBA00022840"/>
    </source>
</evidence>
<dbReference type="SUPFAM" id="SSF52949">
    <property type="entry name" value="Macro domain-like"/>
    <property type="match status" value="1"/>
</dbReference>
<comment type="subcellular location">
    <subcellularLocation>
        <location evidence="1">Nucleus</location>
    </subcellularLocation>
</comment>
<evidence type="ECO:0000256" key="2">
    <source>
        <dbReference type="ARBA" id="ARBA00007025"/>
    </source>
</evidence>
<dbReference type="InterPro" id="IPR049730">
    <property type="entry name" value="SNF2/RAD54-like_C"/>
</dbReference>
<evidence type="ECO:0000256" key="6">
    <source>
        <dbReference type="ARBA" id="ARBA00023242"/>
    </source>
</evidence>
<dbReference type="Pfam" id="PF00271">
    <property type="entry name" value="Helicase_C"/>
    <property type="match status" value="1"/>
</dbReference>
<dbReference type="EMBL" id="RXGB01001762">
    <property type="protein sequence ID" value="TMW97667.1"/>
    <property type="molecule type" value="Genomic_DNA"/>
</dbReference>
<name>A0A6N2BT12_SOLCI</name>
<keyword evidence="3" id="KW-0547">Nucleotide-binding</keyword>
<keyword evidence="6" id="KW-0539">Nucleus</keyword>
<evidence type="ECO:0000259" key="8">
    <source>
        <dbReference type="PROSITE" id="PS51194"/>
    </source>
</evidence>
<dbReference type="InterPro" id="IPR031053">
    <property type="entry name" value="ALC1"/>
</dbReference>
<dbReference type="CDD" id="cd03331">
    <property type="entry name" value="Macro_Poa1p-like_SNF2"/>
    <property type="match status" value="1"/>
</dbReference>
<dbReference type="SUPFAM" id="SSF52540">
    <property type="entry name" value="P-loop containing nucleoside triphosphate hydrolases"/>
    <property type="match status" value="2"/>
</dbReference>
<dbReference type="GO" id="GO:0006338">
    <property type="term" value="P:chromatin remodeling"/>
    <property type="evidence" value="ECO:0007669"/>
    <property type="project" value="InterPro"/>
</dbReference>
<dbReference type="PROSITE" id="PS51192">
    <property type="entry name" value="HELICASE_ATP_BIND_1"/>
    <property type="match status" value="1"/>
</dbReference>
<dbReference type="FunFam" id="3.40.50.300:FF:001488">
    <property type="entry name" value="Putative helicase CHR10"/>
    <property type="match status" value="1"/>
</dbReference>
<dbReference type="InterPro" id="IPR014001">
    <property type="entry name" value="Helicase_ATP-bd"/>
</dbReference>
<dbReference type="SMART" id="SM00490">
    <property type="entry name" value="HELICc"/>
    <property type="match status" value="1"/>
</dbReference>
<dbReference type="InterPro" id="IPR001650">
    <property type="entry name" value="Helicase_C-like"/>
</dbReference>
<dbReference type="AlphaFoldDB" id="A0A6N2BT12"/>
<feature type="domain" description="Helicase ATP-binding" evidence="7">
    <location>
        <begin position="49"/>
        <end position="225"/>
    </location>
</feature>
<dbReference type="PANTHER" id="PTHR47157">
    <property type="entry name" value="CHROMODOMAIN-HELICASE-DNA-BINDING PROTEIN 1-LIKE"/>
    <property type="match status" value="1"/>
</dbReference>
<dbReference type="Gene3D" id="3.40.50.300">
    <property type="entry name" value="P-loop containing nucleotide triphosphate hydrolases"/>
    <property type="match status" value="1"/>
</dbReference>
<keyword evidence="5" id="KW-0067">ATP-binding</keyword>
<protein>
    <recommendedName>
        <fullName evidence="10">Helicase CHR10</fullName>
    </recommendedName>
</protein>
<evidence type="ECO:0000259" key="7">
    <source>
        <dbReference type="PROSITE" id="PS51192"/>
    </source>
</evidence>
<dbReference type="SMART" id="SM00487">
    <property type="entry name" value="DEXDc"/>
    <property type="match status" value="1"/>
</dbReference>
<dbReference type="InterPro" id="IPR027417">
    <property type="entry name" value="P-loop_NTPase"/>
</dbReference>
<gene>
    <name evidence="9" type="ORF">EJD97_005176</name>
</gene>
<dbReference type="InterPro" id="IPR043472">
    <property type="entry name" value="Macro_dom-like"/>
</dbReference>
<dbReference type="GO" id="GO:0006281">
    <property type="term" value="P:DNA repair"/>
    <property type="evidence" value="ECO:0007669"/>
    <property type="project" value="InterPro"/>
</dbReference>
<dbReference type="InterPro" id="IPR038718">
    <property type="entry name" value="SNF2-like_sf"/>
</dbReference>
<dbReference type="Gene3D" id="3.40.220.10">
    <property type="entry name" value="Leucine Aminopeptidase, subunit E, domain 1"/>
    <property type="match status" value="1"/>
</dbReference>
<dbReference type="Pfam" id="PF00176">
    <property type="entry name" value="SNF2-rel_dom"/>
    <property type="match status" value="1"/>
</dbReference>
<dbReference type="CDD" id="cd18793">
    <property type="entry name" value="SF2_C_SNF"/>
    <property type="match status" value="1"/>
</dbReference>
<dbReference type="GO" id="GO:0003678">
    <property type="term" value="F:DNA helicase activity"/>
    <property type="evidence" value="ECO:0007669"/>
    <property type="project" value="InterPro"/>
</dbReference>
<comment type="similarity">
    <text evidence="2">Belongs to the SNF2/RAD54 helicase family.</text>
</comment>
<evidence type="ECO:0000256" key="4">
    <source>
        <dbReference type="ARBA" id="ARBA00022801"/>
    </source>
</evidence>
<dbReference type="PANTHER" id="PTHR47157:SF1">
    <property type="entry name" value="CHROMODOMAIN-HELICASE-DNA-BINDING PROTEIN 1-LIKE"/>
    <property type="match status" value="1"/>
</dbReference>
<dbReference type="GO" id="GO:0005524">
    <property type="term" value="F:ATP binding"/>
    <property type="evidence" value="ECO:0007669"/>
    <property type="project" value="UniProtKB-KW"/>
</dbReference>
<proteinExistence type="inferred from homology"/>
<evidence type="ECO:0008006" key="10">
    <source>
        <dbReference type="Google" id="ProtNLM"/>
    </source>
</evidence>
<evidence type="ECO:0000313" key="9">
    <source>
        <dbReference type="EMBL" id="TMW97667.1"/>
    </source>
</evidence>
<keyword evidence="4" id="KW-0378">Hydrolase</keyword>
<dbReference type="GO" id="GO:0016787">
    <property type="term" value="F:hydrolase activity"/>
    <property type="evidence" value="ECO:0007669"/>
    <property type="project" value="UniProtKB-KW"/>
</dbReference>